<gene>
    <name evidence="3" type="ORF">NQ318_004870</name>
</gene>
<feature type="compositionally biased region" description="Basic and acidic residues" evidence="2">
    <location>
        <begin position="419"/>
        <end position="449"/>
    </location>
</feature>
<dbReference type="GO" id="GO:0051087">
    <property type="term" value="F:protein-folding chaperone binding"/>
    <property type="evidence" value="ECO:0007669"/>
    <property type="project" value="InterPro"/>
</dbReference>
<name>A0AAV8Z093_9CUCU</name>
<keyword evidence="1" id="KW-0175">Coiled coil</keyword>
<dbReference type="Gene3D" id="1.20.58.120">
    <property type="entry name" value="BAG domain"/>
    <property type="match status" value="1"/>
</dbReference>
<organism evidence="3 4">
    <name type="scientific">Aromia moschata</name>
    <dbReference type="NCBI Taxonomy" id="1265417"/>
    <lineage>
        <taxon>Eukaryota</taxon>
        <taxon>Metazoa</taxon>
        <taxon>Ecdysozoa</taxon>
        <taxon>Arthropoda</taxon>
        <taxon>Hexapoda</taxon>
        <taxon>Insecta</taxon>
        <taxon>Pterygota</taxon>
        <taxon>Neoptera</taxon>
        <taxon>Endopterygota</taxon>
        <taxon>Coleoptera</taxon>
        <taxon>Polyphaga</taxon>
        <taxon>Cucujiformia</taxon>
        <taxon>Chrysomeloidea</taxon>
        <taxon>Cerambycidae</taxon>
        <taxon>Cerambycinae</taxon>
        <taxon>Callichromatini</taxon>
        <taxon>Aromia</taxon>
    </lineage>
</organism>
<feature type="compositionally biased region" description="Polar residues" evidence="2">
    <location>
        <begin position="377"/>
        <end position="387"/>
    </location>
</feature>
<dbReference type="InterPro" id="IPR036533">
    <property type="entry name" value="BAG_dom_sf"/>
</dbReference>
<sequence>MYLTHSQCRSCQHLHSLDAMKMDFRRKLKLSKPSSEDNLAEILVEVERKLDDMQPVIQDTNLEKSKLQKTMTEIRSYVDCLKTFGGTVTEDQRERIKDVTKRYKDMSDKYSHPDQVSTMVPGSPKPLRKKFSPDVGKEVPRAPQNKVVLLEVEEKLKSMRQRRLDRLSVFVAEQSKLSEERSKSNDASEIEDAIKSIQKTEAEKKIVITSIAEEIPSQNKVIREIHTEVDIKNSPKLGRTRSNESDKFKNSKNSTLRFINKFNCTYPSGSSTEDLTKEVYNLVEARPQVVEDRSEKQANLVKSDVEKATLEKHNVLKEIQSNTEDSGYNPLLSPVGKQRKAVYLYEHECEFLEKEKRSSLPALTTFGKEVSQEMPAKQSSDVKNPESQNKEESDKKSGDETISKRTSIELEKVSGVSESVEKENNELMDGANKESNNKTSATEDKKGSDRNGTNKKVNVKSTEEKNITGDSIKTSINEIKVNNPKKHITESSGIKSLPRRDIQIDIRSCKKLDRNVHVPKSPLPVPRKCSHAERVLKKLQRNWESLNEILDNDSDVDCEEIEDLKKTWEEANGILKDYETRIKKLERNSKEEVDLEKLSHIKLQLEGMEEHIGKFKGLKRDSAYKQLSSRLSNYFLEVSKMKYTSDDAINEKKIIIKLIEEHIKMLEKRVAKNEDFLMEVFDDQAISDKMGCVLCKNDVSGTEVVIIISDANGTVIKDFRKKGKSIKKIVFVLPVIVVTNEDNEETVVYKPDENAEPKVEKILVNS</sequence>
<evidence type="ECO:0000313" key="3">
    <source>
        <dbReference type="EMBL" id="KAJ8957390.1"/>
    </source>
</evidence>
<keyword evidence="4" id="KW-1185">Reference proteome</keyword>
<feature type="compositionally biased region" description="Basic and acidic residues" evidence="2">
    <location>
        <begin position="388"/>
        <end position="412"/>
    </location>
</feature>
<evidence type="ECO:0000256" key="1">
    <source>
        <dbReference type="SAM" id="Coils"/>
    </source>
</evidence>
<evidence type="ECO:0000256" key="2">
    <source>
        <dbReference type="SAM" id="MobiDB-lite"/>
    </source>
</evidence>
<evidence type="ECO:0000313" key="4">
    <source>
        <dbReference type="Proteomes" id="UP001162162"/>
    </source>
</evidence>
<reference evidence="3" key="1">
    <citation type="journal article" date="2023" name="Insect Mol. Biol.">
        <title>Genome sequencing provides insights into the evolution of gene families encoding plant cell wall-degrading enzymes in longhorned beetles.</title>
        <authorList>
            <person name="Shin N.R."/>
            <person name="Okamura Y."/>
            <person name="Kirsch R."/>
            <person name="Pauchet Y."/>
        </authorList>
    </citation>
    <scope>NUCLEOTIDE SEQUENCE</scope>
    <source>
        <strain evidence="3">AMC_N1</strain>
    </source>
</reference>
<feature type="region of interest" description="Disordered" evidence="2">
    <location>
        <begin position="107"/>
        <end position="138"/>
    </location>
</feature>
<feature type="coiled-coil region" evidence="1">
    <location>
        <begin position="561"/>
        <end position="595"/>
    </location>
</feature>
<proteinExistence type="predicted"/>
<comment type="caution">
    <text evidence="3">The sequence shown here is derived from an EMBL/GenBank/DDBJ whole genome shotgun (WGS) entry which is preliminary data.</text>
</comment>
<dbReference type="Proteomes" id="UP001162162">
    <property type="component" value="Unassembled WGS sequence"/>
</dbReference>
<dbReference type="AlphaFoldDB" id="A0AAV8Z093"/>
<protein>
    <submittedName>
        <fullName evidence="3">Uncharacterized protein</fullName>
    </submittedName>
</protein>
<feature type="region of interest" description="Disordered" evidence="2">
    <location>
        <begin position="369"/>
        <end position="457"/>
    </location>
</feature>
<dbReference type="EMBL" id="JAPWTK010000023">
    <property type="protein sequence ID" value="KAJ8957390.1"/>
    <property type="molecule type" value="Genomic_DNA"/>
</dbReference>
<accession>A0AAV8Z093</accession>